<keyword evidence="2" id="KW-0472">Membrane</keyword>
<name>A0A918BIR5_9ACTN</name>
<dbReference type="Proteomes" id="UP000620156">
    <property type="component" value="Unassembled WGS sequence"/>
</dbReference>
<sequence length="77" mass="8110">MRRTEHNVSTNTPDTSGAADATAPDFVRAALWTVVVLGCLGNMVASFHDNLPVHLTCGVVILLAAGALVARALRARR</sequence>
<dbReference type="EMBL" id="BMQK01000012">
    <property type="protein sequence ID" value="GGQ72397.1"/>
    <property type="molecule type" value="Genomic_DNA"/>
</dbReference>
<dbReference type="AlphaFoldDB" id="A0A918BIR5"/>
<gene>
    <name evidence="3" type="ORF">GCM10010145_47500</name>
</gene>
<keyword evidence="4" id="KW-1185">Reference proteome</keyword>
<dbReference type="RefSeq" id="WP_189219026.1">
    <property type="nucleotide sequence ID" value="NZ_BMQK01000012.1"/>
</dbReference>
<evidence type="ECO:0000256" key="2">
    <source>
        <dbReference type="SAM" id="Phobius"/>
    </source>
</evidence>
<feature type="region of interest" description="Disordered" evidence="1">
    <location>
        <begin position="1"/>
        <end position="20"/>
    </location>
</feature>
<reference evidence="3" key="1">
    <citation type="journal article" date="2014" name="Int. J. Syst. Evol. Microbiol.">
        <title>Complete genome sequence of Corynebacterium casei LMG S-19264T (=DSM 44701T), isolated from a smear-ripened cheese.</title>
        <authorList>
            <consortium name="US DOE Joint Genome Institute (JGI-PGF)"/>
            <person name="Walter F."/>
            <person name="Albersmeier A."/>
            <person name="Kalinowski J."/>
            <person name="Ruckert C."/>
        </authorList>
    </citation>
    <scope>NUCLEOTIDE SEQUENCE</scope>
    <source>
        <strain evidence="3">JCM 3131</strain>
    </source>
</reference>
<reference evidence="3" key="2">
    <citation type="submission" date="2020-09" db="EMBL/GenBank/DDBJ databases">
        <authorList>
            <person name="Sun Q."/>
            <person name="Ohkuma M."/>
        </authorList>
    </citation>
    <scope>NUCLEOTIDE SEQUENCE</scope>
    <source>
        <strain evidence="3">JCM 3131</strain>
    </source>
</reference>
<evidence type="ECO:0000313" key="4">
    <source>
        <dbReference type="Proteomes" id="UP000620156"/>
    </source>
</evidence>
<organism evidence="3 4">
    <name type="scientific">Streptomyces ruber</name>
    <dbReference type="NCBI Taxonomy" id="83378"/>
    <lineage>
        <taxon>Bacteria</taxon>
        <taxon>Bacillati</taxon>
        <taxon>Actinomycetota</taxon>
        <taxon>Actinomycetes</taxon>
        <taxon>Kitasatosporales</taxon>
        <taxon>Streptomycetaceae</taxon>
        <taxon>Streptomyces</taxon>
    </lineage>
</organism>
<evidence type="ECO:0000256" key="1">
    <source>
        <dbReference type="SAM" id="MobiDB-lite"/>
    </source>
</evidence>
<feature type="transmembrane region" description="Helical" evidence="2">
    <location>
        <begin position="29"/>
        <end position="47"/>
    </location>
</feature>
<evidence type="ECO:0000313" key="3">
    <source>
        <dbReference type="EMBL" id="GGQ72397.1"/>
    </source>
</evidence>
<keyword evidence="2" id="KW-0812">Transmembrane</keyword>
<accession>A0A918BIR5</accession>
<comment type="caution">
    <text evidence="3">The sequence shown here is derived from an EMBL/GenBank/DDBJ whole genome shotgun (WGS) entry which is preliminary data.</text>
</comment>
<proteinExistence type="predicted"/>
<protein>
    <submittedName>
        <fullName evidence="3">Uncharacterized protein</fullName>
    </submittedName>
</protein>
<feature type="transmembrane region" description="Helical" evidence="2">
    <location>
        <begin position="53"/>
        <end position="73"/>
    </location>
</feature>
<keyword evidence="2" id="KW-1133">Transmembrane helix</keyword>